<reference evidence="4" key="1">
    <citation type="journal article" date="2013" name="Genome Biol.">
        <title>Reference genomes and transcriptomes of Nicotiana sylvestris and Nicotiana tomentosiformis.</title>
        <authorList>
            <person name="Sierro N."/>
            <person name="Battey J.N."/>
            <person name="Ouadi S."/>
            <person name="Bovet L."/>
            <person name="Goepfert S."/>
            <person name="Bakaher N."/>
            <person name="Peitsch M.C."/>
            <person name="Ivanov N.V."/>
        </authorList>
    </citation>
    <scope>NUCLEOTIDE SEQUENCE [LARGE SCALE GENOMIC DNA]</scope>
</reference>
<dbReference type="OrthoDB" id="437338at2759"/>
<dbReference type="InterPro" id="IPR032567">
    <property type="entry name" value="RTL1-rel"/>
</dbReference>
<dbReference type="InterPro" id="IPR001878">
    <property type="entry name" value="Znf_CCHC"/>
</dbReference>
<dbReference type="Proteomes" id="UP000189701">
    <property type="component" value="Unplaced"/>
</dbReference>
<feature type="region of interest" description="Disordered" evidence="2">
    <location>
        <begin position="21"/>
        <end position="69"/>
    </location>
</feature>
<keyword evidence="4" id="KW-1185">Reference proteome</keyword>
<evidence type="ECO:0000313" key="4">
    <source>
        <dbReference type="Proteomes" id="UP000189701"/>
    </source>
</evidence>
<keyword evidence="1" id="KW-0862">Zinc</keyword>
<protein>
    <submittedName>
        <fullName evidence="5">Uncharacterized protein LOC104221033</fullName>
    </submittedName>
</protein>
<sequence>MKTLSYSDVVDLSRKIENKGREDRATNDLRKKAKIGGAFNGGFSENRRAGNQRQQQQQGSQTGTHMSSQSIYRPYYRQGNKGPLSSGHHNSGQIYATTPVCQTCGRSHLGHCRVLTGECFRCGQLGHHLRDCPQPPRNFNQASSATGTGNRGQGAKDRATVNQGQGNAGRGQVRVFAFTRQDAQASNAVVTSILWVCSFDALALIDPGSTHSYVSSYFALRFSRHPEILNDPFLVATPVGESLLAEYMYRACQIRVEGRDTVADLIVPDMIDFDMLMGMDWLYSCYAIVNCHAKIVKFEIPNESSFILRGSKVPETCKIVSFMKAQRLLKKGCLGLLAIVNDTRKETVSIENVPVVREFSDVFPEDLPGLPPIREIEFDSVAFLGNVVSKDGIMVDPKRTEAVQKWPRPTSPTEIHSFLGLAGYYWRFVQNFSRIVAPLTKLT</sequence>
<keyword evidence="1" id="KW-0863">Zinc-finger</keyword>
<dbReference type="GO" id="GO:0003676">
    <property type="term" value="F:nucleic acid binding"/>
    <property type="evidence" value="ECO:0007669"/>
    <property type="project" value="InterPro"/>
</dbReference>
<dbReference type="SMART" id="SM00343">
    <property type="entry name" value="ZnF_C2HC"/>
    <property type="match status" value="1"/>
</dbReference>
<dbReference type="GO" id="GO:0008270">
    <property type="term" value="F:zinc ion binding"/>
    <property type="evidence" value="ECO:0007669"/>
    <property type="project" value="UniProtKB-KW"/>
</dbReference>
<dbReference type="Pfam" id="PF08284">
    <property type="entry name" value="RVP_2"/>
    <property type="match status" value="1"/>
</dbReference>
<dbReference type="InterPro" id="IPR043502">
    <property type="entry name" value="DNA/RNA_pol_sf"/>
</dbReference>
<evidence type="ECO:0000259" key="3">
    <source>
        <dbReference type="PROSITE" id="PS50158"/>
    </source>
</evidence>
<dbReference type="CDD" id="cd00303">
    <property type="entry name" value="retropepsin_like"/>
    <property type="match status" value="1"/>
</dbReference>
<proteinExistence type="predicted"/>
<dbReference type="InterPro" id="IPR021109">
    <property type="entry name" value="Peptidase_aspartic_dom_sf"/>
</dbReference>
<feature type="compositionally biased region" description="Low complexity" evidence="2">
    <location>
        <begin position="52"/>
        <end position="69"/>
    </location>
</feature>
<evidence type="ECO:0000256" key="2">
    <source>
        <dbReference type="SAM" id="MobiDB-lite"/>
    </source>
</evidence>
<gene>
    <name evidence="5" type="primary">LOC104221033</name>
</gene>
<accession>A0A1U7VVA5</accession>
<dbReference type="Gene3D" id="4.10.60.10">
    <property type="entry name" value="Zinc finger, CCHC-type"/>
    <property type="match status" value="1"/>
</dbReference>
<dbReference type="SUPFAM" id="SSF56672">
    <property type="entry name" value="DNA/RNA polymerases"/>
    <property type="match status" value="1"/>
</dbReference>
<feature type="compositionally biased region" description="Polar residues" evidence="2">
    <location>
        <begin position="137"/>
        <end position="148"/>
    </location>
</feature>
<feature type="compositionally biased region" description="Basic and acidic residues" evidence="2">
    <location>
        <begin position="21"/>
        <end position="30"/>
    </location>
</feature>
<dbReference type="InterPro" id="IPR043128">
    <property type="entry name" value="Rev_trsase/Diguanyl_cyclase"/>
</dbReference>
<dbReference type="Pfam" id="PF00098">
    <property type="entry name" value="zf-CCHC"/>
    <property type="match status" value="1"/>
</dbReference>
<dbReference type="STRING" id="4096.A0A1U7VVA5"/>
<dbReference type="Gene3D" id="2.40.70.10">
    <property type="entry name" value="Acid Proteases"/>
    <property type="match status" value="1"/>
</dbReference>
<dbReference type="AlphaFoldDB" id="A0A1U7VVA5"/>
<evidence type="ECO:0000313" key="5">
    <source>
        <dbReference type="RefSeq" id="XP_009770308.1"/>
    </source>
</evidence>
<organism evidence="4 5">
    <name type="scientific">Nicotiana sylvestris</name>
    <name type="common">Wood tobacco</name>
    <name type="synonym">South American tobacco</name>
    <dbReference type="NCBI Taxonomy" id="4096"/>
    <lineage>
        <taxon>Eukaryota</taxon>
        <taxon>Viridiplantae</taxon>
        <taxon>Streptophyta</taxon>
        <taxon>Embryophyta</taxon>
        <taxon>Tracheophyta</taxon>
        <taxon>Spermatophyta</taxon>
        <taxon>Magnoliopsida</taxon>
        <taxon>eudicotyledons</taxon>
        <taxon>Gunneridae</taxon>
        <taxon>Pentapetalae</taxon>
        <taxon>asterids</taxon>
        <taxon>lamiids</taxon>
        <taxon>Solanales</taxon>
        <taxon>Solanaceae</taxon>
        <taxon>Nicotianoideae</taxon>
        <taxon>Nicotianeae</taxon>
        <taxon>Nicotiana</taxon>
    </lineage>
</organism>
<dbReference type="PANTHER" id="PTHR15503">
    <property type="entry name" value="LDOC1 RELATED"/>
    <property type="match status" value="1"/>
</dbReference>
<feature type="domain" description="CCHC-type" evidence="3">
    <location>
        <begin position="119"/>
        <end position="134"/>
    </location>
</feature>
<evidence type="ECO:0000256" key="1">
    <source>
        <dbReference type="PROSITE-ProRule" id="PRU00047"/>
    </source>
</evidence>
<name>A0A1U7VVA5_NICSY</name>
<dbReference type="InterPro" id="IPR036875">
    <property type="entry name" value="Znf_CCHC_sf"/>
</dbReference>
<dbReference type="Gene3D" id="3.30.70.270">
    <property type="match status" value="1"/>
</dbReference>
<keyword evidence="1" id="KW-0479">Metal-binding</keyword>
<reference evidence="5" key="2">
    <citation type="submission" date="2025-08" db="UniProtKB">
        <authorList>
            <consortium name="RefSeq"/>
        </authorList>
    </citation>
    <scope>IDENTIFICATION</scope>
    <source>
        <tissue evidence="5">Leaf</tissue>
    </source>
</reference>
<dbReference type="RefSeq" id="XP_009770308.1">
    <property type="nucleotide sequence ID" value="XM_009772006.1"/>
</dbReference>
<dbReference type="SUPFAM" id="SSF57756">
    <property type="entry name" value="Retrovirus zinc finger-like domains"/>
    <property type="match status" value="1"/>
</dbReference>
<dbReference type="PROSITE" id="PS50158">
    <property type="entry name" value="ZF_CCHC"/>
    <property type="match status" value="1"/>
</dbReference>
<dbReference type="eggNOG" id="KOG0017">
    <property type="taxonomic scope" value="Eukaryota"/>
</dbReference>
<dbReference type="PANTHER" id="PTHR15503:SF42">
    <property type="entry name" value="ZINC FINGER, CCHC-TYPE, RETROTRANSPOSON GAG DOMAIN, ASPARTIC PEPTIDASE DOMAIN PROTEIN-RELATED"/>
    <property type="match status" value="1"/>
</dbReference>
<feature type="region of interest" description="Disordered" evidence="2">
    <location>
        <begin position="131"/>
        <end position="167"/>
    </location>
</feature>